<proteinExistence type="predicted"/>
<accession>A0A0Q5UK80</accession>
<evidence type="ECO:0000313" key="2">
    <source>
        <dbReference type="Proteomes" id="UP000008711"/>
    </source>
</evidence>
<dbReference type="AlphaFoldDB" id="A0A0Q5UK80"/>
<sequence>MLKFSLSNEDYNVLRQQAHSCLQMLLLSSGFLIKQQLLKEVHNTLLGICVQMHSHPTKEPKNIELSVPIR</sequence>
<dbReference type="OrthoDB" id="20900at2759"/>
<keyword evidence="2" id="KW-1185">Reference proteome</keyword>
<gene>
    <name evidence="1" type="primary">Dere\GG26315</name>
    <name evidence="1" type="synonym">GG26315</name>
    <name evidence="1" type="ORF">Dere_GG26315</name>
</gene>
<reference evidence="1 2" key="2">
    <citation type="journal article" date="2008" name="Bioinformatics">
        <title>Assembly reconciliation.</title>
        <authorList>
            <person name="Zimin A.V."/>
            <person name="Smith D.R."/>
            <person name="Sutton G."/>
            <person name="Yorke J.A."/>
        </authorList>
    </citation>
    <scope>NUCLEOTIDE SEQUENCE [LARGE SCALE GENOMIC DNA]</scope>
    <source>
        <strain evidence="1 2">TSC#14021-0224.01</strain>
    </source>
</reference>
<evidence type="ECO:0000313" key="1">
    <source>
        <dbReference type="EMBL" id="KQS44454.1"/>
    </source>
</evidence>
<dbReference type="EMBL" id="CH954178">
    <property type="protein sequence ID" value="KQS44454.1"/>
    <property type="molecule type" value="Genomic_DNA"/>
</dbReference>
<name>A0A0Q5UK80_DROER</name>
<organism evidence="1 2">
    <name type="scientific">Drosophila erecta</name>
    <name type="common">Fruit fly</name>
    <dbReference type="NCBI Taxonomy" id="7220"/>
    <lineage>
        <taxon>Eukaryota</taxon>
        <taxon>Metazoa</taxon>
        <taxon>Ecdysozoa</taxon>
        <taxon>Arthropoda</taxon>
        <taxon>Hexapoda</taxon>
        <taxon>Insecta</taxon>
        <taxon>Pterygota</taxon>
        <taxon>Neoptera</taxon>
        <taxon>Endopterygota</taxon>
        <taxon>Diptera</taxon>
        <taxon>Brachycera</taxon>
        <taxon>Muscomorpha</taxon>
        <taxon>Ephydroidea</taxon>
        <taxon>Drosophilidae</taxon>
        <taxon>Drosophila</taxon>
        <taxon>Sophophora</taxon>
    </lineage>
</organism>
<reference evidence="1 2" key="1">
    <citation type="journal article" date="2007" name="Nature">
        <title>Evolution of genes and genomes on the Drosophila phylogeny.</title>
        <authorList>
            <consortium name="Drosophila 12 Genomes Consortium"/>
            <person name="Clark A.G."/>
            <person name="Eisen M.B."/>
            <person name="Smith D.R."/>
            <person name="Bergman C.M."/>
            <person name="Oliver B."/>
            <person name="Markow T.A."/>
            <person name="Kaufman T.C."/>
            <person name="Kellis M."/>
            <person name="Gelbart W."/>
            <person name="Iyer V.N."/>
            <person name="Pollard D.A."/>
            <person name="Sackton T.B."/>
            <person name="Larracuente A.M."/>
            <person name="Singh N.D."/>
            <person name="Abad J.P."/>
            <person name="Abt D.N."/>
            <person name="Adryan B."/>
            <person name="Aguade M."/>
            <person name="Akashi H."/>
            <person name="Anderson W.W."/>
            <person name="Aquadro C.F."/>
            <person name="Ardell D.H."/>
            <person name="Arguello R."/>
            <person name="Artieri C.G."/>
            <person name="Barbash D.A."/>
            <person name="Barker D."/>
            <person name="Barsanti P."/>
            <person name="Batterham P."/>
            <person name="Batzoglou S."/>
            <person name="Begun D."/>
            <person name="Bhutkar A."/>
            <person name="Blanco E."/>
            <person name="Bosak S.A."/>
            <person name="Bradley R.K."/>
            <person name="Brand A.D."/>
            <person name="Brent M.R."/>
            <person name="Brooks A.N."/>
            <person name="Brown R.H."/>
            <person name="Butlin R.K."/>
            <person name="Caggese C."/>
            <person name="Calvi B.R."/>
            <person name="Bernardo de Carvalho A."/>
            <person name="Caspi A."/>
            <person name="Castrezana S."/>
            <person name="Celniker S.E."/>
            <person name="Chang J.L."/>
            <person name="Chapple C."/>
            <person name="Chatterji S."/>
            <person name="Chinwalla A."/>
            <person name="Civetta A."/>
            <person name="Clifton S.W."/>
            <person name="Comeron J.M."/>
            <person name="Costello J.C."/>
            <person name="Coyne J.A."/>
            <person name="Daub J."/>
            <person name="David R.G."/>
            <person name="Delcher A.L."/>
            <person name="Delehaunty K."/>
            <person name="Do C.B."/>
            <person name="Ebling H."/>
            <person name="Edwards K."/>
            <person name="Eickbush T."/>
            <person name="Evans J.D."/>
            <person name="Filipski A."/>
            <person name="Findeiss S."/>
            <person name="Freyhult E."/>
            <person name="Fulton L."/>
            <person name="Fulton R."/>
            <person name="Garcia A.C."/>
            <person name="Gardiner A."/>
            <person name="Garfield D.A."/>
            <person name="Garvin B.E."/>
            <person name="Gibson G."/>
            <person name="Gilbert D."/>
            <person name="Gnerre S."/>
            <person name="Godfrey J."/>
            <person name="Good R."/>
            <person name="Gotea V."/>
            <person name="Gravely B."/>
            <person name="Greenberg A.J."/>
            <person name="Griffiths-Jones S."/>
            <person name="Gross S."/>
            <person name="Guigo R."/>
            <person name="Gustafson E.A."/>
            <person name="Haerty W."/>
            <person name="Hahn M.W."/>
            <person name="Halligan D.L."/>
            <person name="Halpern A.L."/>
            <person name="Halter G.M."/>
            <person name="Han M.V."/>
            <person name="Heger A."/>
            <person name="Hillier L."/>
            <person name="Hinrichs A.S."/>
            <person name="Holmes I."/>
            <person name="Hoskins R.A."/>
            <person name="Hubisz M.J."/>
            <person name="Hultmark D."/>
            <person name="Huntley M.A."/>
            <person name="Jaffe D.B."/>
            <person name="Jagadeeshan S."/>
            <person name="Jeck W.R."/>
            <person name="Johnson J."/>
            <person name="Jones C.D."/>
            <person name="Jordan W.C."/>
            <person name="Karpen G.H."/>
            <person name="Kataoka E."/>
            <person name="Keightley P.D."/>
            <person name="Kheradpour P."/>
            <person name="Kirkness E.F."/>
            <person name="Koerich L.B."/>
            <person name="Kristiansen K."/>
            <person name="Kudrna D."/>
            <person name="Kulathinal R.J."/>
            <person name="Kumar S."/>
            <person name="Kwok R."/>
            <person name="Lander E."/>
            <person name="Langley C.H."/>
            <person name="Lapoint R."/>
            <person name="Lazzaro B.P."/>
            <person name="Lee S.J."/>
            <person name="Levesque L."/>
            <person name="Li R."/>
            <person name="Lin C.F."/>
            <person name="Lin M.F."/>
            <person name="Lindblad-Toh K."/>
            <person name="Llopart A."/>
            <person name="Long M."/>
            <person name="Low L."/>
            <person name="Lozovsky E."/>
            <person name="Lu J."/>
            <person name="Luo M."/>
            <person name="Machado C.A."/>
            <person name="Makalowski W."/>
            <person name="Marzo M."/>
            <person name="Matsuda M."/>
            <person name="Matzkin L."/>
            <person name="McAllister B."/>
            <person name="McBride C.S."/>
            <person name="McKernan B."/>
            <person name="McKernan K."/>
            <person name="Mendez-Lago M."/>
            <person name="Minx P."/>
            <person name="Mollenhauer M.U."/>
            <person name="Montooth K."/>
            <person name="Mount S.M."/>
            <person name="Mu X."/>
            <person name="Myers E."/>
            <person name="Negre B."/>
            <person name="Newfeld S."/>
            <person name="Nielsen R."/>
            <person name="Noor M.A."/>
            <person name="O'Grady P."/>
            <person name="Pachter L."/>
            <person name="Papaceit M."/>
            <person name="Parisi M.J."/>
            <person name="Parisi M."/>
            <person name="Parts L."/>
            <person name="Pedersen J.S."/>
            <person name="Pesole G."/>
            <person name="Phillippy A.M."/>
            <person name="Ponting C.P."/>
            <person name="Pop M."/>
            <person name="Porcelli D."/>
            <person name="Powell J.R."/>
            <person name="Prohaska S."/>
            <person name="Pruitt K."/>
            <person name="Puig M."/>
            <person name="Quesneville H."/>
            <person name="Ram K.R."/>
            <person name="Rand D."/>
            <person name="Rasmussen M.D."/>
            <person name="Reed L.K."/>
            <person name="Reenan R."/>
            <person name="Reily A."/>
            <person name="Remington K.A."/>
            <person name="Rieger T.T."/>
            <person name="Ritchie M.G."/>
            <person name="Robin C."/>
            <person name="Rogers Y.H."/>
            <person name="Rohde C."/>
            <person name="Rozas J."/>
            <person name="Rubenfield M.J."/>
            <person name="Ruiz A."/>
            <person name="Russo S."/>
            <person name="Salzberg S.L."/>
            <person name="Sanchez-Gracia A."/>
            <person name="Saranga D.J."/>
            <person name="Sato H."/>
            <person name="Schaeffer S.W."/>
            <person name="Schatz M.C."/>
            <person name="Schlenke T."/>
            <person name="Schwartz R."/>
            <person name="Segarra C."/>
            <person name="Singh R.S."/>
            <person name="Sirot L."/>
            <person name="Sirota M."/>
            <person name="Sisneros N.B."/>
            <person name="Smith C.D."/>
            <person name="Smith T.F."/>
            <person name="Spieth J."/>
            <person name="Stage D.E."/>
            <person name="Stark A."/>
            <person name="Stephan W."/>
            <person name="Strausberg R.L."/>
            <person name="Strempel S."/>
            <person name="Sturgill D."/>
            <person name="Sutton G."/>
            <person name="Sutton G.G."/>
            <person name="Tao W."/>
            <person name="Teichmann S."/>
            <person name="Tobari Y.N."/>
            <person name="Tomimura Y."/>
            <person name="Tsolas J.M."/>
            <person name="Valente V.L."/>
            <person name="Venter E."/>
            <person name="Venter J.C."/>
            <person name="Vicario S."/>
            <person name="Vieira F.G."/>
            <person name="Vilella A.J."/>
            <person name="Villasante A."/>
            <person name="Walenz B."/>
            <person name="Wang J."/>
            <person name="Wasserman M."/>
            <person name="Watts T."/>
            <person name="Wilson D."/>
            <person name="Wilson R.K."/>
            <person name="Wing R.A."/>
            <person name="Wolfner M.F."/>
            <person name="Wong A."/>
            <person name="Wong G.K."/>
            <person name="Wu C.I."/>
            <person name="Wu G."/>
            <person name="Yamamoto D."/>
            <person name="Yang H.P."/>
            <person name="Yang S.P."/>
            <person name="Yorke J.A."/>
            <person name="Yoshida K."/>
            <person name="Zdobnov E."/>
            <person name="Zhang P."/>
            <person name="Zhang Y."/>
            <person name="Zimin A.V."/>
            <person name="Baldwin J."/>
            <person name="Abdouelleil A."/>
            <person name="Abdulkadir J."/>
            <person name="Abebe A."/>
            <person name="Abera B."/>
            <person name="Abreu J."/>
            <person name="Acer S.C."/>
            <person name="Aftuck L."/>
            <person name="Alexander A."/>
            <person name="An P."/>
            <person name="Anderson E."/>
            <person name="Anderson S."/>
            <person name="Arachi H."/>
            <person name="Azer M."/>
            <person name="Bachantsang P."/>
            <person name="Barry A."/>
            <person name="Bayul T."/>
            <person name="Berlin A."/>
            <person name="Bessette D."/>
            <person name="Bloom T."/>
            <person name="Blye J."/>
            <person name="Boguslavskiy L."/>
            <person name="Bonnet C."/>
            <person name="Boukhgalter B."/>
            <person name="Bourzgui I."/>
            <person name="Brown A."/>
            <person name="Cahill P."/>
            <person name="Channer S."/>
            <person name="Cheshatsang Y."/>
            <person name="Chuda L."/>
            <person name="Citroen M."/>
            <person name="Collymore A."/>
            <person name="Cooke P."/>
            <person name="Costello M."/>
            <person name="D'Aco K."/>
            <person name="Daza R."/>
            <person name="De Haan G."/>
            <person name="DeGray S."/>
            <person name="DeMaso C."/>
            <person name="Dhargay N."/>
            <person name="Dooley K."/>
            <person name="Dooley E."/>
            <person name="Doricent M."/>
            <person name="Dorje P."/>
            <person name="Dorjee K."/>
            <person name="Dupes A."/>
            <person name="Elong R."/>
            <person name="Falk J."/>
            <person name="Farina A."/>
            <person name="Faro S."/>
            <person name="Ferguson D."/>
            <person name="Fisher S."/>
            <person name="Foley C.D."/>
            <person name="Franke A."/>
            <person name="Friedrich D."/>
            <person name="Gadbois L."/>
            <person name="Gearin G."/>
            <person name="Gearin C.R."/>
            <person name="Giannoukos G."/>
            <person name="Goode T."/>
            <person name="Graham J."/>
            <person name="Grandbois E."/>
            <person name="Grewal S."/>
            <person name="Gyaltsen K."/>
            <person name="Hafez N."/>
            <person name="Hagos B."/>
            <person name="Hall J."/>
            <person name="Henson C."/>
            <person name="Hollinger A."/>
            <person name="Honan T."/>
            <person name="Huard M.D."/>
            <person name="Hughes L."/>
            <person name="Hurhula B."/>
            <person name="Husby M.E."/>
            <person name="Kamat A."/>
            <person name="Kanga B."/>
            <person name="Kashin S."/>
            <person name="Khazanovich D."/>
            <person name="Kisner P."/>
            <person name="Lance K."/>
            <person name="Lara M."/>
            <person name="Lee W."/>
            <person name="Lennon N."/>
            <person name="Letendre F."/>
            <person name="LeVine R."/>
            <person name="Lipovsky A."/>
            <person name="Liu X."/>
            <person name="Liu J."/>
            <person name="Liu S."/>
            <person name="Lokyitsang T."/>
            <person name="Lokyitsang Y."/>
            <person name="Lubonja R."/>
            <person name="Lui A."/>
            <person name="MacDonald P."/>
            <person name="Magnisalis V."/>
            <person name="Maru K."/>
            <person name="Matthews C."/>
            <person name="McCusker W."/>
            <person name="McDonough S."/>
            <person name="Mehta T."/>
            <person name="Meldrim J."/>
            <person name="Meneus L."/>
            <person name="Mihai O."/>
            <person name="Mihalev A."/>
            <person name="Mihova T."/>
            <person name="Mittelman R."/>
            <person name="Mlenga V."/>
            <person name="Montmayeur A."/>
            <person name="Mulrain L."/>
            <person name="Navidi A."/>
            <person name="Naylor J."/>
            <person name="Negash T."/>
            <person name="Nguyen T."/>
            <person name="Nguyen N."/>
            <person name="Nicol R."/>
            <person name="Norbu C."/>
            <person name="Norbu N."/>
            <person name="Novod N."/>
            <person name="O'Neill B."/>
            <person name="Osman S."/>
            <person name="Markiewicz E."/>
            <person name="Oyono O.L."/>
            <person name="Patti C."/>
            <person name="Phunkhang P."/>
            <person name="Pierre F."/>
            <person name="Priest M."/>
            <person name="Raghuraman S."/>
            <person name="Rege F."/>
            <person name="Reyes R."/>
            <person name="Rise C."/>
            <person name="Rogov P."/>
            <person name="Ross K."/>
            <person name="Ryan E."/>
            <person name="Settipalli S."/>
            <person name="Shea T."/>
            <person name="Sherpa N."/>
            <person name="Shi L."/>
            <person name="Shih D."/>
            <person name="Sparrow T."/>
            <person name="Spaulding J."/>
            <person name="Stalker J."/>
            <person name="Stange-Thomann N."/>
            <person name="Stavropoulos S."/>
            <person name="Stone C."/>
            <person name="Strader C."/>
            <person name="Tesfaye S."/>
            <person name="Thomson T."/>
            <person name="Thoulutsang Y."/>
            <person name="Thoulutsang D."/>
            <person name="Topham K."/>
            <person name="Topping I."/>
            <person name="Tsamla T."/>
            <person name="Vassiliev H."/>
            <person name="Vo A."/>
            <person name="Wangchuk T."/>
            <person name="Wangdi T."/>
            <person name="Weiand M."/>
            <person name="Wilkinson J."/>
            <person name="Wilson A."/>
            <person name="Yadav S."/>
            <person name="Young G."/>
            <person name="Yu Q."/>
            <person name="Zembek L."/>
            <person name="Zhong D."/>
            <person name="Zimmer A."/>
            <person name="Zwirko Z."/>
            <person name="Jaffe D.B."/>
            <person name="Alvarez P."/>
            <person name="Brockman W."/>
            <person name="Butler J."/>
            <person name="Chin C."/>
            <person name="Gnerre S."/>
            <person name="Grabherr M."/>
            <person name="Kleber M."/>
            <person name="Mauceli E."/>
            <person name="MacCallum I."/>
        </authorList>
    </citation>
    <scope>NUCLEOTIDE SEQUENCE [LARGE SCALE GENOMIC DNA]</scope>
    <source>
        <strain evidence="1 2">TSC#14021-0224.01</strain>
    </source>
</reference>
<dbReference type="Proteomes" id="UP000008711">
    <property type="component" value="Unassembled WGS sequence"/>
</dbReference>
<dbReference type="eggNOG" id="ENOG502QQE7">
    <property type="taxonomic scope" value="Eukaryota"/>
</dbReference>
<protein>
    <submittedName>
        <fullName evidence="1">Uncharacterized protein</fullName>
    </submittedName>
</protein>